<evidence type="ECO:0000313" key="2">
    <source>
        <dbReference type="Proteomes" id="UP001200741"/>
    </source>
</evidence>
<comment type="caution">
    <text evidence="1">The sequence shown here is derived from an EMBL/GenBank/DDBJ whole genome shotgun (WGS) entry which is preliminary data.</text>
</comment>
<reference evidence="1 2" key="1">
    <citation type="submission" date="2021-12" db="EMBL/GenBank/DDBJ databases">
        <title>Genome seq of P8.</title>
        <authorList>
            <person name="Seo T."/>
        </authorList>
    </citation>
    <scope>NUCLEOTIDE SEQUENCE [LARGE SCALE GENOMIC DNA]</scope>
    <source>
        <strain evidence="1 2">P8</strain>
    </source>
</reference>
<dbReference type="RefSeq" id="WP_233372481.1">
    <property type="nucleotide sequence ID" value="NZ_JAJTWU010000005.1"/>
</dbReference>
<evidence type="ECO:0000313" key="1">
    <source>
        <dbReference type="EMBL" id="MCE4555466.1"/>
    </source>
</evidence>
<gene>
    <name evidence="1" type="ORF">LXT13_13740</name>
</gene>
<proteinExistence type="predicted"/>
<accession>A0ABS8XXG2</accession>
<dbReference type="Proteomes" id="UP001200741">
    <property type="component" value="Unassembled WGS sequence"/>
</dbReference>
<name>A0ABS8XXG2_9BURK</name>
<dbReference type="EMBL" id="JAJTWU010000005">
    <property type="protein sequence ID" value="MCE4555466.1"/>
    <property type="molecule type" value="Genomic_DNA"/>
</dbReference>
<keyword evidence="2" id="KW-1185">Reference proteome</keyword>
<protein>
    <recommendedName>
        <fullName evidence="3">Heparinase</fullName>
    </recommendedName>
</protein>
<organism evidence="1 2">
    <name type="scientific">Pelomonas cellulosilytica</name>
    <dbReference type="NCBI Taxonomy" id="2906762"/>
    <lineage>
        <taxon>Bacteria</taxon>
        <taxon>Pseudomonadati</taxon>
        <taxon>Pseudomonadota</taxon>
        <taxon>Betaproteobacteria</taxon>
        <taxon>Burkholderiales</taxon>
        <taxon>Sphaerotilaceae</taxon>
        <taxon>Roseateles</taxon>
    </lineage>
</organism>
<sequence length="185" mass="21162">MPDLDLLSLPAELQAALERAWPGCPEAQRRALLAPAQLGWPPVWPHGLWAWRRTGHWWRPFAARAERERAEAFFGAHLGDARGERWDGVPTYAERLFDPNQPFFDTPWTHADRLLRSPAPEAFSDADFWFITQLLHGGDLHWATVTAQDWARGLAADRALRGGRRGRWLHDAQWRLHMSATGAFT</sequence>
<evidence type="ECO:0008006" key="3">
    <source>
        <dbReference type="Google" id="ProtNLM"/>
    </source>
</evidence>